<name>A0ABQ7TLQ0_PHRPL</name>
<evidence type="ECO:0000313" key="1">
    <source>
        <dbReference type="EMBL" id="KAH0630603.1"/>
    </source>
</evidence>
<comment type="caution">
    <text evidence="1">The sequence shown here is derived from an EMBL/GenBank/DDBJ whole genome shotgun (WGS) entry which is preliminary data.</text>
</comment>
<evidence type="ECO:0000313" key="2">
    <source>
        <dbReference type="Proteomes" id="UP000826234"/>
    </source>
</evidence>
<proteinExistence type="predicted"/>
<dbReference type="Proteomes" id="UP000826234">
    <property type="component" value="Unassembled WGS sequence"/>
</dbReference>
<reference evidence="1 2" key="1">
    <citation type="journal article" date="2022" name="Gigascience">
        <title>A chromosome-level genome assembly and annotation of the desert horned lizard, Phrynosoma platyrhinos, provides insight into chromosomal rearrangements among reptiles.</title>
        <authorList>
            <person name="Koochekian N."/>
            <person name="Ascanio A."/>
            <person name="Farleigh K."/>
            <person name="Card D.C."/>
            <person name="Schield D.R."/>
            <person name="Castoe T.A."/>
            <person name="Jezkova T."/>
        </authorList>
    </citation>
    <scope>NUCLEOTIDE SEQUENCE [LARGE SCALE GENOMIC DNA]</scope>
    <source>
        <strain evidence="1">NK-2021</strain>
    </source>
</reference>
<protein>
    <submittedName>
        <fullName evidence="1">Uncharacterized protein</fullName>
    </submittedName>
</protein>
<organism evidence="1 2">
    <name type="scientific">Phrynosoma platyrhinos</name>
    <name type="common">Desert horned lizard</name>
    <dbReference type="NCBI Taxonomy" id="52577"/>
    <lineage>
        <taxon>Eukaryota</taxon>
        <taxon>Metazoa</taxon>
        <taxon>Chordata</taxon>
        <taxon>Craniata</taxon>
        <taxon>Vertebrata</taxon>
        <taxon>Euteleostomi</taxon>
        <taxon>Lepidosauria</taxon>
        <taxon>Squamata</taxon>
        <taxon>Bifurcata</taxon>
        <taxon>Unidentata</taxon>
        <taxon>Episquamata</taxon>
        <taxon>Toxicofera</taxon>
        <taxon>Iguania</taxon>
        <taxon>Phrynosomatidae</taxon>
        <taxon>Phrynosomatinae</taxon>
        <taxon>Phrynosoma</taxon>
    </lineage>
</organism>
<dbReference type="EMBL" id="JAIPUX010000439">
    <property type="protein sequence ID" value="KAH0630603.1"/>
    <property type="molecule type" value="Genomic_DNA"/>
</dbReference>
<accession>A0ABQ7TLQ0</accession>
<gene>
    <name evidence="1" type="ORF">JD844_013821</name>
</gene>
<keyword evidence="2" id="KW-1185">Reference proteome</keyword>
<sequence>MRRSFGEKMISSEDSFVEEVVEVKCCSEFSRWQLPKWVMQDREGMGSSMGSDGQLNQYKVGSCQALPQSDQFKQVKEKARKSDTEEAWRTTNPAQKGNVEISKSNTIVADGDVLKGGENKGKAVGTEQVEGCIENLCDVDLVVKHLLHPRVCRTAHSQDAVFHASFGKSHAEELQGEDAQFRAEGFLLSQAEENKPKEEQDLFVKEVAEKKCSSESSQRQQPRWIMWDREGISSSMRDGIRTGSMCKNTSLHLDGLRTVSGRLDQAMMGN</sequence>